<feature type="compositionally biased region" description="Low complexity" evidence="1">
    <location>
        <begin position="647"/>
        <end position="662"/>
    </location>
</feature>
<keyword evidence="3" id="KW-1185">Reference proteome</keyword>
<dbReference type="GO" id="GO:1990023">
    <property type="term" value="C:mitotic spindle midzone"/>
    <property type="evidence" value="ECO:0007669"/>
    <property type="project" value="TreeGrafter"/>
</dbReference>
<dbReference type="Proteomes" id="UP000799118">
    <property type="component" value="Unassembled WGS sequence"/>
</dbReference>
<proteinExistence type="predicted"/>
<evidence type="ECO:0000256" key="1">
    <source>
        <dbReference type="SAM" id="MobiDB-lite"/>
    </source>
</evidence>
<feature type="compositionally biased region" description="Basic and acidic residues" evidence="1">
    <location>
        <begin position="730"/>
        <end position="756"/>
    </location>
</feature>
<dbReference type="EMBL" id="ML769451">
    <property type="protein sequence ID" value="KAE9400956.1"/>
    <property type="molecule type" value="Genomic_DNA"/>
</dbReference>
<dbReference type="AlphaFoldDB" id="A0A6A4HS45"/>
<protein>
    <recommendedName>
        <fullName evidence="4">Microtubule associated protein</fullName>
    </recommendedName>
</protein>
<dbReference type="GO" id="GO:0008017">
    <property type="term" value="F:microtubule binding"/>
    <property type="evidence" value="ECO:0007669"/>
    <property type="project" value="InterPro"/>
</dbReference>
<dbReference type="GO" id="GO:0005737">
    <property type="term" value="C:cytoplasm"/>
    <property type="evidence" value="ECO:0007669"/>
    <property type="project" value="TreeGrafter"/>
</dbReference>
<gene>
    <name evidence="2" type="ORF">BT96DRAFT_965099</name>
</gene>
<dbReference type="PANTHER" id="PTHR19321">
    <property type="entry name" value="PROTEIN REGULATOR OF CYTOKINESIS 1 PRC1-RELATED"/>
    <property type="match status" value="1"/>
</dbReference>
<feature type="compositionally biased region" description="Polar residues" evidence="1">
    <location>
        <begin position="253"/>
        <end position="265"/>
    </location>
</feature>
<reference evidence="2" key="1">
    <citation type="journal article" date="2019" name="Environ. Microbiol.">
        <title>Fungal ecological strategies reflected in gene transcription - a case study of two litter decomposers.</title>
        <authorList>
            <person name="Barbi F."/>
            <person name="Kohler A."/>
            <person name="Barry K."/>
            <person name="Baskaran P."/>
            <person name="Daum C."/>
            <person name="Fauchery L."/>
            <person name="Ihrmark K."/>
            <person name="Kuo A."/>
            <person name="LaButti K."/>
            <person name="Lipzen A."/>
            <person name="Morin E."/>
            <person name="Grigoriev I.V."/>
            <person name="Henrissat B."/>
            <person name="Lindahl B."/>
            <person name="Martin F."/>
        </authorList>
    </citation>
    <scope>NUCLEOTIDE SEQUENCE</scope>
    <source>
        <strain evidence="2">JB14</strain>
    </source>
</reference>
<organism evidence="2 3">
    <name type="scientific">Gymnopus androsaceus JB14</name>
    <dbReference type="NCBI Taxonomy" id="1447944"/>
    <lineage>
        <taxon>Eukaryota</taxon>
        <taxon>Fungi</taxon>
        <taxon>Dikarya</taxon>
        <taxon>Basidiomycota</taxon>
        <taxon>Agaricomycotina</taxon>
        <taxon>Agaricomycetes</taxon>
        <taxon>Agaricomycetidae</taxon>
        <taxon>Agaricales</taxon>
        <taxon>Marasmiineae</taxon>
        <taxon>Omphalotaceae</taxon>
        <taxon>Gymnopus</taxon>
    </lineage>
</organism>
<evidence type="ECO:0000313" key="3">
    <source>
        <dbReference type="Proteomes" id="UP000799118"/>
    </source>
</evidence>
<accession>A0A6A4HS45</accession>
<feature type="region of interest" description="Disordered" evidence="1">
    <location>
        <begin position="550"/>
        <end position="667"/>
    </location>
</feature>
<feature type="region of interest" description="Disordered" evidence="1">
    <location>
        <begin position="718"/>
        <end position="775"/>
    </location>
</feature>
<feature type="region of interest" description="Disordered" evidence="1">
    <location>
        <begin position="225"/>
        <end position="272"/>
    </location>
</feature>
<feature type="region of interest" description="Disordered" evidence="1">
    <location>
        <begin position="488"/>
        <end position="510"/>
    </location>
</feature>
<name>A0A6A4HS45_9AGAR</name>
<dbReference type="Pfam" id="PF03999">
    <property type="entry name" value="MAP65_ASE1"/>
    <property type="match status" value="1"/>
</dbReference>
<dbReference type="InterPro" id="IPR007145">
    <property type="entry name" value="MAP65_Ase1_PRC1"/>
</dbReference>
<dbReference type="PANTHER" id="PTHR19321:SF41">
    <property type="entry name" value="FASCETTO-RELATED"/>
    <property type="match status" value="1"/>
</dbReference>
<evidence type="ECO:0000313" key="2">
    <source>
        <dbReference type="EMBL" id="KAE9400956.1"/>
    </source>
</evidence>
<dbReference type="GO" id="GO:0051256">
    <property type="term" value="P:mitotic spindle midzone assembly"/>
    <property type="evidence" value="ECO:0007669"/>
    <property type="project" value="TreeGrafter"/>
</dbReference>
<sequence>MTPSLLTTLLNNLHTHLQTQTELLPTLHAQLGLPPTALEDDLKKLQSTLMQGVELQIESRRKEVEKWLEKCNQVEVECLRYAKALGGNIKATGSSVGELRKVQSLPQRFEMVSEHQEKLRQLYHTKLEQLTNLTNRLNALARSLSTDFYSQDILEPTPANDSPLDEGLHRDVTPERFSKLEKELVRGKAEITKRLNQLSDIFVQIDFLYNELGICPPTLEDLDSAPEAPSLFSSSSSSSSSHRHPPSDPFIVSTPTPASRNSKSYSPLLSSDDEDHSDLVYQRIFASFVARVEEAEAEGRVVSSASIPVGLNSVDPTPSLLAWANALCAHLEDTKRRRETHIQAMYDQLEGLWWRLGVAKEDMDAFVDVNRGSTEECVAAYEEELERMLELKRERMGAFIGSAREEIQNLWDELMTGEEERGAFGAFVDDEHTEELLLIHEEEVRKLKEEKRIKAPLLAGIKKYFEICEEEKELAVAASDQTRLLGRGSRDPGRLLREEKMRKRVSKEKPRLEQDLLASIPAWEEESGRTFLVHGESILRILQELVSAADQENKRRPPRAGSVPPRATTPVSQTGHNYMPKGNVTPAVRPAPGSASSAPNKRMKYNDDSTSQSGPRAPLGAHRGGNMLASSVSQKPRDVSPAKIPGSRSSRLVSSNSTSSSLPRPIAMPIPKPGTQHHALGHGRVPTSGVFAYTGGPAPSGLFPKGIRSASSTSGGYADNRYGNGSGTRAAEKKASRARRESFKPRPSMDADDHRPGTKWAMNGFGGVKEEEEGY</sequence>
<evidence type="ECO:0008006" key="4">
    <source>
        <dbReference type="Google" id="ProtNLM"/>
    </source>
</evidence>
<dbReference type="Gene3D" id="1.20.58.1520">
    <property type="match status" value="1"/>
</dbReference>
<dbReference type="OrthoDB" id="642895at2759"/>